<organism evidence="3 4">
    <name type="scientific">Fistulifera solaris</name>
    <name type="common">Oleaginous diatom</name>
    <dbReference type="NCBI Taxonomy" id="1519565"/>
    <lineage>
        <taxon>Eukaryota</taxon>
        <taxon>Sar</taxon>
        <taxon>Stramenopiles</taxon>
        <taxon>Ochrophyta</taxon>
        <taxon>Bacillariophyta</taxon>
        <taxon>Bacillariophyceae</taxon>
        <taxon>Bacillariophycidae</taxon>
        <taxon>Naviculales</taxon>
        <taxon>Naviculaceae</taxon>
        <taxon>Fistulifera</taxon>
    </lineage>
</organism>
<gene>
    <name evidence="3" type="ORF">FisN_15Hh064</name>
</gene>
<feature type="region of interest" description="Disordered" evidence="2">
    <location>
        <begin position="85"/>
        <end position="126"/>
    </location>
</feature>
<feature type="region of interest" description="Disordered" evidence="2">
    <location>
        <begin position="142"/>
        <end position="232"/>
    </location>
</feature>
<name>A0A1Z5K9U0_FISSO</name>
<proteinExistence type="predicted"/>
<accession>A0A1Z5K9U0</accession>
<reference evidence="3 4" key="1">
    <citation type="journal article" date="2015" name="Plant Cell">
        <title>Oil accumulation by the oleaginous diatom Fistulifera solaris as revealed by the genome and transcriptome.</title>
        <authorList>
            <person name="Tanaka T."/>
            <person name="Maeda Y."/>
            <person name="Veluchamy A."/>
            <person name="Tanaka M."/>
            <person name="Abida H."/>
            <person name="Marechal E."/>
            <person name="Bowler C."/>
            <person name="Muto M."/>
            <person name="Sunaga Y."/>
            <person name="Tanaka M."/>
            <person name="Yoshino T."/>
            <person name="Taniguchi T."/>
            <person name="Fukuda Y."/>
            <person name="Nemoto M."/>
            <person name="Matsumoto M."/>
            <person name="Wong P.S."/>
            <person name="Aburatani S."/>
            <person name="Fujibuchi W."/>
        </authorList>
    </citation>
    <scope>NUCLEOTIDE SEQUENCE [LARGE SCALE GENOMIC DNA]</scope>
    <source>
        <strain evidence="3 4">JPCC DA0580</strain>
    </source>
</reference>
<feature type="compositionally biased region" description="Polar residues" evidence="2">
    <location>
        <begin position="92"/>
        <end position="105"/>
    </location>
</feature>
<evidence type="ECO:0000313" key="4">
    <source>
        <dbReference type="Proteomes" id="UP000198406"/>
    </source>
</evidence>
<feature type="region of interest" description="Disordered" evidence="2">
    <location>
        <begin position="35"/>
        <end position="56"/>
    </location>
</feature>
<feature type="region of interest" description="Disordered" evidence="2">
    <location>
        <begin position="921"/>
        <end position="950"/>
    </location>
</feature>
<evidence type="ECO:0000313" key="3">
    <source>
        <dbReference type="EMBL" id="GAX23037.1"/>
    </source>
</evidence>
<evidence type="ECO:0000256" key="2">
    <source>
        <dbReference type="SAM" id="MobiDB-lite"/>
    </source>
</evidence>
<feature type="compositionally biased region" description="Polar residues" evidence="2">
    <location>
        <begin position="112"/>
        <end position="121"/>
    </location>
</feature>
<keyword evidence="1" id="KW-0175">Coiled coil</keyword>
<dbReference type="EMBL" id="BDSP01000193">
    <property type="protein sequence ID" value="GAX23037.1"/>
    <property type="molecule type" value="Genomic_DNA"/>
</dbReference>
<feature type="coiled-coil region" evidence="1">
    <location>
        <begin position="813"/>
        <end position="858"/>
    </location>
</feature>
<comment type="caution">
    <text evidence="3">The sequence shown here is derived from an EMBL/GenBank/DDBJ whole genome shotgun (WGS) entry which is preliminary data.</text>
</comment>
<evidence type="ECO:0000256" key="1">
    <source>
        <dbReference type="SAM" id="Coils"/>
    </source>
</evidence>
<feature type="compositionally biased region" description="Polar residues" evidence="2">
    <location>
        <begin position="178"/>
        <end position="213"/>
    </location>
</feature>
<protein>
    <submittedName>
        <fullName evidence="3">Uncharacterized protein</fullName>
    </submittedName>
</protein>
<keyword evidence="4" id="KW-1185">Reference proteome</keyword>
<dbReference type="OrthoDB" id="48259at2759"/>
<dbReference type="AlphaFoldDB" id="A0A1Z5K9U0"/>
<sequence length="987" mass="110875">MSQSRVLYPSNHRHRSIVSTDSNVGAFYPSTKVEVASSQRTTPRFPAQPQERNSSGALQFLPAYSKSNKSHKEASWDALLDNPTVEEKKSESNLVSSLTARAQQTKQRRPTPRNSNATRNNDAAPPGRIARLALLFGNHHRTTVEEKRTTSPTTSSSSGHVGWPGTQDSRGRVKSYDDSSNPSEVSDVVVSTRNSSPEPVRSYTTTSDTQKIAPSQLAPRNKPPASPVSSTTSSAYMNENELLAISSFDPQSQPTFFSPFPIEDGTSRPDWTDPFANHHPTQSLFPSTQSIAPTKELLEANHRMEPPVRTFPGYLGLIDKTHEVPCLADQMEESETSSKATSAFSNAWRKTADVETDVFDGVAEEFDLSTESPFFRKQFPISIAEEVEESNDFSIISLGGGLTAIQTSADGFLNRKTASDYDDQLTNSDIDHNGFAHVPSFHEMVAKGRKATDSSLHGIQGNFNSTPRTITPSRSAAEISRFSSDEESSLFTNPYANEVDYIGDLSEYYIPPNSMKKLVRRYRRLSQEAEQTASIAEFERVDDENKAFALFEMRSRIMEKDIERGLERRGGTTVCDDIVTTPYHRKGLRVRDACIVSKAWRDGVVPTDIRNAAVLTRRAESTYFIRRPIASVRSMSSRRYTWEPVNWVDETDFMQYRCPSLGGRHMRGFEMFTIGDCQSILLKLTNEQCEKLRNNLNNATKRQIAAEYLLHTEGDNMGFDTMTDAEMEYLTAMEEVKTISKKLVQAEQAFSLVRDRIQQLVNRYQALLVKIESESYAGASSIVSYESSHYSDYDSQYWEEQSKIEKQKWARRARRAEIRAELAAREALAVKEETRMAEKQRQRELDDLRQKLMELQSDPSSAHFLVGKERSAALVRNLTEQRANPVHPTNTGSLAGGGINKEKLDGVKQRFRERIAAKKKLMSMKTNESPARTAAKSPAHVSPSPPSAKRLLKAAGEEMYSHLDFYERSLRAVDTSRENYQSRLSSS</sequence>
<dbReference type="InParanoid" id="A0A1Z5K9U0"/>
<dbReference type="Proteomes" id="UP000198406">
    <property type="component" value="Unassembled WGS sequence"/>
</dbReference>